<evidence type="ECO:0008006" key="2">
    <source>
        <dbReference type="Google" id="ProtNLM"/>
    </source>
</evidence>
<dbReference type="AlphaFoldDB" id="X0TH82"/>
<sequence length="166" mass="18012">GPKIGRQVPALKKALAQADGGQLLAQLEADGQITIELPDGPVTLDSDDIKVRLNAKEGWAAAQGRQCVVVLWTELTDELVAEGMAREVVRVVQDRRKEMDCQYTDRICVGLVTESEELRAAIEQFEEYVARETLAVEVGLDPIAGAESVEVKPAGNAAELFVAIRE</sequence>
<organism evidence="1">
    <name type="scientific">marine sediment metagenome</name>
    <dbReference type="NCBI Taxonomy" id="412755"/>
    <lineage>
        <taxon>unclassified sequences</taxon>
        <taxon>metagenomes</taxon>
        <taxon>ecological metagenomes</taxon>
    </lineage>
</organism>
<dbReference type="PANTHER" id="PTHR42780">
    <property type="entry name" value="SOLEUCYL-TRNA SYNTHETASE"/>
    <property type="match status" value="1"/>
</dbReference>
<dbReference type="GO" id="GO:0004822">
    <property type="term" value="F:isoleucine-tRNA ligase activity"/>
    <property type="evidence" value="ECO:0007669"/>
    <property type="project" value="InterPro"/>
</dbReference>
<feature type="non-terminal residue" evidence="1">
    <location>
        <position position="1"/>
    </location>
</feature>
<name>X0TH82_9ZZZZ</name>
<accession>X0TH82</accession>
<dbReference type="InterPro" id="IPR023586">
    <property type="entry name" value="Ile-tRNA-ligase_type2"/>
</dbReference>
<reference evidence="1" key="1">
    <citation type="journal article" date="2014" name="Front. Microbiol.">
        <title>High frequency of phylogenetically diverse reductive dehalogenase-homologous genes in deep subseafloor sedimentary metagenomes.</title>
        <authorList>
            <person name="Kawai M."/>
            <person name="Futagami T."/>
            <person name="Toyoda A."/>
            <person name="Takaki Y."/>
            <person name="Nishi S."/>
            <person name="Hori S."/>
            <person name="Arai W."/>
            <person name="Tsubouchi T."/>
            <person name="Morono Y."/>
            <person name="Uchiyama I."/>
            <person name="Ito T."/>
            <person name="Fujiyama A."/>
            <person name="Inagaki F."/>
            <person name="Takami H."/>
        </authorList>
    </citation>
    <scope>NUCLEOTIDE SEQUENCE</scope>
    <source>
        <strain evidence="1">Expedition CK06-06</strain>
    </source>
</reference>
<dbReference type="PANTHER" id="PTHR42780:SF1">
    <property type="entry name" value="ISOLEUCINE--TRNA LIGASE, CYTOPLASMIC"/>
    <property type="match status" value="1"/>
</dbReference>
<dbReference type="EMBL" id="BARS01017789">
    <property type="protein sequence ID" value="GAF87472.1"/>
    <property type="molecule type" value="Genomic_DNA"/>
</dbReference>
<protein>
    <recommendedName>
        <fullName evidence="2">Isoleucine--tRNA ligase</fullName>
    </recommendedName>
</protein>
<comment type="caution">
    <text evidence="1">The sequence shown here is derived from an EMBL/GenBank/DDBJ whole genome shotgun (WGS) entry which is preliminary data.</text>
</comment>
<dbReference type="GO" id="GO:0006428">
    <property type="term" value="P:isoleucyl-tRNA aminoacylation"/>
    <property type="evidence" value="ECO:0007669"/>
    <property type="project" value="TreeGrafter"/>
</dbReference>
<evidence type="ECO:0000313" key="1">
    <source>
        <dbReference type="EMBL" id="GAF87472.1"/>
    </source>
</evidence>
<gene>
    <name evidence="1" type="ORF">S01H1_29047</name>
</gene>
<proteinExistence type="predicted"/>
<dbReference type="Pfam" id="PF19302">
    <property type="entry name" value="DUF5915"/>
    <property type="match status" value="1"/>
</dbReference>